<keyword evidence="3" id="KW-1185">Reference proteome</keyword>
<dbReference type="RefSeq" id="WP_066136335.1">
    <property type="nucleotide sequence ID" value="NZ_CBCSGM010000001.1"/>
</dbReference>
<dbReference type="SUPFAM" id="SSF51445">
    <property type="entry name" value="(Trans)glycosidases"/>
    <property type="match status" value="1"/>
</dbReference>
<accession>A0A2X4VU42</accession>
<protein>
    <submittedName>
        <fullName evidence="2">Beta-galactosidase</fullName>
        <ecNumber evidence="2">3.2.1.23</ecNumber>
    </submittedName>
</protein>
<dbReference type="InterPro" id="IPR029062">
    <property type="entry name" value="Class_I_gatase-like"/>
</dbReference>
<dbReference type="SUPFAM" id="SSF52317">
    <property type="entry name" value="Class I glutamine amidotransferase-like"/>
    <property type="match status" value="1"/>
</dbReference>
<dbReference type="STRING" id="1348624.GCA_001591545_00239"/>
<dbReference type="KEGG" id="blen:NCTC4824_01143"/>
<evidence type="ECO:0000259" key="1">
    <source>
        <dbReference type="Pfam" id="PF08532"/>
    </source>
</evidence>
<keyword evidence="2" id="KW-0378">Hydrolase</keyword>
<proteinExistence type="predicted"/>
<dbReference type="Proteomes" id="UP000249134">
    <property type="component" value="Chromosome 1"/>
</dbReference>
<dbReference type="Pfam" id="PF08532">
    <property type="entry name" value="Glyco_hydro_42M"/>
    <property type="match status" value="1"/>
</dbReference>
<organism evidence="2 3">
    <name type="scientific">Lederbergia lenta</name>
    <name type="common">Bacillus lentus</name>
    <dbReference type="NCBI Taxonomy" id="1467"/>
    <lineage>
        <taxon>Bacteria</taxon>
        <taxon>Bacillati</taxon>
        <taxon>Bacillota</taxon>
        <taxon>Bacilli</taxon>
        <taxon>Bacillales</taxon>
        <taxon>Bacillaceae</taxon>
        <taxon>Lederbergia</taxon>
    </lineage>
</organism>
<dbReference type="EMBL" id="LS483476">
    <property type="protein sequence ID" value="SQI53849.1"/>
    <property type="molecule type" value="Genomic_DNA"/>
</dbReference>
<dbReference type="Gene3D" id="3.20.20.80">
    <property type="entry name" value="Glycosidases"/>
    <property type="match status" value="1"/>
</dbReference>
<feature type="domain" description="Beta-galactosidase trimerisation" evidence="1">
    <location>
        <begin position="380"/>
        <end position="441"/>
    </location>
</feature>
<dbReference type="InterPro" id="IPR013738">
    <property type="entry name" value="Beta_galactosidase_Trimer"/>
</dbReference>
<dbReference type="AlphaFoldDB" id="A0A2X4VU42"/>
<dbReference type="GO" id="GO:0004565">
    <property type="term" value="F:beta-galactosidase activity"/>
    <property type="evidence" value="ECO:0007669"/>
    <property type="project" value="UniProtKB-EC"/>
</dbReference>
<dbReference type="CDD" id="cd03143">
    <property type="entry name" value="A4_beta-galactosidase_middle_domain"/>
    <property type="match status" value="1"/>
</dbReference>
<sequence length="664" mass="76662">MGKTRYRQVHLDFHTSEYIPNVASDFEAEEFVKTLKEANVNSISCFARCHHGWLYYPSKNRPDLIHPNLENKDLLLEQIEACHQNDIKVPIYTTVQWDAYIMRNHPEWLAIDEDGGFINSQGVPEPHFYYTICLNSDYRQYFKEHLQDIINVVKSDNIDGFFLDILFKVDCHCEKCFKEMKKKDLNTDIKRDRIAYSLIMLDEFRSEISAFIKERVPHAGIFYNSSHVGPTAKKSLDSYTHLELESLPSGGWGYDHFPATMRYSRNLGKDIIGMTGKFHTYWGDFHSLKNKAAMEFEVYNMLALGAACSIGDQLHPSGKLSKAAYDLIGHVYGRVKEVEAYCADTKPISEIGVFTPEEFYIPGEHNLGIHPALIGAVRMLQELSYQFDIIDSQMDFEKYKLVILPDVIDYSPELEQKLQAYVKQGGKVIGTYESLIDKENKESKLYGNAYIGDSPYDRNFIMPNDTIGKDLYKEEYIMYIKGAEIKSVQSEVLMQTVQPYFNREGETFCSHQHAPSSKELGYPAVTKHNQVIYFSHPIFRLYRKNSPSWCKSIMRDAIENLLDHKLVRHNGPSTLLTALNGKEGSQEKILHALHYITEKRSEDIYTIEDIIPLHHIEFSIFVGEQNVKSVKVIPELTDVNYSLKDNYLNISIDRIEGHFMMQIE</sequence>
<keyword evidence="2" id="KW-0326">Glycosidase</keyword>
<evidence type="ECO:0000313" key="2">
    <source>
        <dbReference type="EMBL" id="SQI53849.1"/>
    </source>
</evidence>
<dbReference type="Pfam" id="PF14871">
    <property type="entry name" value="GHL6"/>
    <property type="match status" value="1"/>
</dbReference>
<dbReference type="InterPro" id="IPR017853">
    <property type="entry name" value="GH"/>
</dbReference>
<gene>
    <name evidence="2" type="ORF">NCTC4824_01143</name>
</gene>
<dbReference type="EC" id="3.2.1.23" evidence="2"/>
<dbReference type="InterPro" id="IPR028212">
    <property type="entry name" value="GHL6"/>
</dbReference>
<dbReference type="Gene3D" id="3.40.50.880">
    <property type="match status" value="1"/>
</dbReference>
<evidence type="ECO:0000313" key="3">
    <source>
        <dbReference type="Proteomes" id="UP000249134"/>
    </source>
</evidence>
<reference evidence="2 3" key="1">
    <citation type="submission" date="2018-06" db="EMBL/GenBank/DDBJ databases">
        <authorList>
            <consortium name="Pathogen Informatics"/>
            <person name="Doyle S."/>
        </authorList>
    </citation>
    <scope>NUCLEOTIDE SEQUENCE [LARGE SCALE GENOMIC DNA]</scope>
    <source>
        <strain evidence="2 3">NCTC4824</strain>
    </source>
</reference>
<name>A0A2X4VU42_LEDLE</name>
<dbReference type="GO" id="GO:0005975">
    <property type="term" value="P:carbohydrate metabolic process"/>
    <property type="evidence" value="ECO:0007669"/>
    <property type="project" value="InterPro"/>
</dbReference>